<dbReference type="NCBIfam" id="TIGR03480">
    <property type="entry name" value="HpnN"/>
    <property type="match status" value="1"/>
</dbReference>
<dbReference type="InterPro" id="IPR000731">
    <property type="entry name" value="SSD"/>
</dbReference>
<accession>A0A1H5IMA6</accession>
<protein>
    <recommendedName>
        <fullName evidence="7">SSD domain-containing protein</fullName>
    </recommendedName>
</protein>
<dbReference type="PANTHER" id="PTHR33406">
    <property type="entry name" value="MEMBRANE PROTEIN MJ1562-RELATED"/>
    <property type="match status" value="1"/>
</dbReference>
<keyword evidence="4 6" id="KW-1133">Transmembrane helix</keyword>
<dbReference type="Proteomes" id="UP000198992">
    <property type="component" value="Unassembled WGS sequence"/>
</dbReference>
<dbReference type="Gene3D" id="1.20.1640.10">
    <property type="entry name" value="Multidrug efflux transporter AcrB transmembrane domain"/>
    <property type="match status" value="2"/>
</dbReference>
<feature type="transmembrane region" description="Helical" evidence="6">
    <location>
        <begin position="90"/>
        <end position="110"/>
    </location>
</feature>
<evidence type="ECO:0000313" key="9">
    <source>
        <dbReference type="Proteomes" id="UP000198992"/>
    </source>
</evidence>
<evidence type="ECO:0000256" key="1">
    <source>
        <dbReference type="ARBA" id="ARBA00004651"/>
    </source>
</evidence>
<dbReference type="GO" id="GO:0005886">
    <property type="term" value="C:plasma membrane"/>
    <property type="evidence" value="ECO:0007669"/>
    <property type="project" value="UniProtKB-SubCell"/>
</dbReference>
<feature type="transmembrane region" description="Helical" evidence="6">
    <location>
        <begin position="526"/>
        <end position="546"/>
    </location>
</feature>
<feature type="transmembrane region" description="Helical" evidence="6">
    <location>
        <begin position="374"/>
        <end position="395"/>
    </location>
</feature>
<organism evidence="8 9">
    <name type="scientific">Bradyrhizobium erythrophlei</name>
    <dbReference type="NCBI Taxonomy" id="1437360"/>
    <lineage>
        <taxon>Bacteria</taxon>
        <taxon>Pseudomonadati</taxon>
        <taxon>Pseudomonadota</taxon>
        <taxon>Alphaproteobacteria</taxon>
        <taxon>Hyphomicrobiales</taxon>
        <taxon>Nitrobacteraceae</taxon>
        <taxon>Bradyrhizobium</taxon>
    </lineage>
</organism>
<keyword evidence="2" id="KW-1003">Cell membrane</keyword>
<dbReference type="PROSITE" id="PS50156">
    <property type="entry name" value="SSD"/>
    <property type="match status" value="1"/>
</dbReference>
<comment type="subcellular location">
    <subcellularLocation>
        <location evidence="1">Cell membrane</location>
        <topology evidence="1">Multi-pass membrane protein</topology>
    </subcellularLocation>
</comment>
<keyword evidence="5 6" id="KW-0472">Membrane</keyword>
<feature type="transmembrane region" description="Helical" evidence="6">
    <location>
        <begin position="817"/>
        <end position="838"/>
    </location>
</feature>
<evidence type="ECO:0000256" key="2">
    <source>
        <dbReference type="ARBA" id="ARBA00022475"/>
    </source>
</evidence>
<proteinExistence type="predicted"/>
<keyword evidence="3 6" id="KW-0812">Transmembrane</keyword>
<evidence type="ECO:0000313" key="8">
    <source>
        <dbReference type="EMBL" id="SEE41310.1"/>
    </source>
</evidence>
<feature type="transmembrane region" description="Helical" evidence="6">
    <location>
        <begin position="908"/>
        <end position="927"/>
    </location>
</feature>
<evidence type="ECO:0000256" key="6">
    <source>
        <dbReference type="SAM" id="Phobius"/>
    </source>
</evidence>
<dbReference type="InterPro" id="IPR017841">
    <property type="entry name" value="Hopanoid_biosynth_HpnN"/>
</dbReference>
<dbReference type="Pfam" id="PF03176">
    <property type="entry name" value="MMPL"/>
    <property type="match status" value="2"/>
</dbReference>
<evidence type="ECO:0000259" key="7">
    <source>
        <dbReference type="PROSITE" id="PS50156"/>
    </source>
</evidence>
<dbReference type="SUPFAM" id="SSF82866">
    <property type="entry name" value="Multidrug efflux transporter AcrB transmembrane domain"/>
    <property type="match status" value="2"/>
</dbReference>
<feature type="domain" description="SSD" evidence="7">
    <location>
        <begin position="373"/>
        <end position="499"/>
    </location>
</feature>
<dbReference type="EMBL" id="FNTH01000001">
    <property type="protein sequence ID" value="SEE41310.1"/>
    <property type="molecule type" value="Genomic_DNA"/>
</dbReference>
<evidence type="ECO:0000256" key="3">
    <source>
        <dbReference type="ARBA" id="ARBA00022692"/>
    </source>
</evidence>
<feature type="transmembrane region" description="Helical" evidence="6">
    <location>
        <begin position="348"/>
        <end position="367"/>
    </location>
</feature>
<dbReference type="InterPro" id="IPR050545">
    <property type="entry name" value="Mycobact_MmpL"/>
</dbReference>
<feature type="transmembrane region" description="Helical" evidence="6">
    <location>
        <begin position="844"/>
        <end position="864"/>
    </location>
</feature>
<dbReference type="InterPro" id="IPR004869">
    <property type="entry name" value="MMPL_dom"/>
</dbReference>
<feature type="transmembrane region" description="Helical" evidence="6">
    <location>
        <begin position="478"/>
        <end position="497"/>
    </location>
</feature>
<gene>
    <name evidence="8" type="ORF">SAMN05444164_8001</name>
</gene>
<dbReference type="AlphaFoldDB" id="A0A1H5IMA6"/>
<feature type="transmembrane region" description="Helical" evidence="6">
    <location>
        <begin position="401"/>
        <end position="424"/>
    </location>
</feature>
<feature type="transmembrane region" description="Helical" evidence="6">
    <location>
        <begin position="876"/>
        <end position="896"/>
    </location>
</feature>
<evidence type="ECO:0000256" key="4">
    <source>
        <dbReference type="ARBA" id="ARBA00022989"/>
    </source>
</evidence>
<sequence length="945" mass="102186">MDFRSCDRPSPSLVRHFIAHSCGLYRRLVAVPVLWNLLAISSREVTKTTLDRSPELRYRAGVFGHASQRLERNEVLTNIVVSVVRTCTRFALPVVILSVLLSIGAGFYTARNFSINTDINKLISPDLDWRKRDNQFEEAFDRERLILAVVEAATPELTSSAAKALTAKLQADKKNFEAITALGSGEFFEKNGLLFLPTEEVGKVTGQLESAAPLIEIMAGDPSIRGLTGALETGLAGVKRGQVKLDNAAPPFNLISETVETVLAKGNATFSWRELTSDKPLTDSDKRAFIEIKPIIDYSALEPGKDATDAIRQAAADLKFPTEYHARVRLTGPVPIANEEYATVQDGAIRNGIGTVVIVLIILWLALHSGKIIFAVFVNLFIGLALTTAVGLMMVGSLNLLSIAFAVLFVGLGVDFGIQFSVRYRSERYKNDNLTLALENAARRSAVPLSLAAMATAAGFLCFLPTDYKGISELGKIAGAGMLVAFITSITVLPALLDLLNPPGEKEPVGYAFLAPLDHFLEKHRVPIIVGTILVTVAGLPLLHYMKFDFNPINLRNKHAESIATFLDLRNDPNTGANAINVMTRSEADAKKIEAKLEKLPEVSRVMSLDSFVPDDQPAKLKLIAQAAKTLGPALNPDSVDPAPSDQENVESLKSSVDNLRRTAGDGKGAGAVAARRLADALQKLADSNQAIRDKAQDVFVAPMKIVFDQLRNTLQAQTVTLQNLPPELVESWRTKDGLMRVEVEPKGDPNDNDNLRRFADAVLAAEPTAIGGPVSILKSGDVIVNAFIHAGILALVTIGLLLWLTLRRVVDVLMTLVPLLVAGIVTLEICVLIGLPLNFANIVALPLLLGVGVAFKIYYVTAWRQGRTNLLQSSLTRAIFFSALTTATAFGSLWLSSHPGTASMGKLLALSLVTTLAAVLLFQPALMGKPREALKEEDIANDVT</sequence>
<feature type="transmembrane region" description="Helical" evidence="6">
    <location>
        <begin position="783"/>
        <end position="805"/>
    </location>
</feature>
<name>A0A1H5IMA6_9BRAD</name>
<reference evidence="8 9" key="1">
    <citation type="submission" date="2016-10" db="EMBL/GenBank/DDBJ databases">
        <authorList>
            <person name="de Groot N.N."/>
        </authorList>
    </citation>
    <scope>NUCLEOTIDE SEQUENCE [LARGE SCALE GENOMIC DNA]</scope>
    <source>
        <strain evidence="8 9">MT12</strain>
    </source>
</reference>
<dbReference type="PANTHER" id="PTHR33406:SF13">
    <property type="entry name" value="MEMBRANE PROTEIN YDFJ"/>
    <property type="match status" value="1"/>
</dbReference>
<evidence type="ECO:0000256" key="5">
    <source>
        <dbReference type="ARBA" id="ARBA00023136"/>
    </source>
</evidence>